<proteinExistence type="predicted"/>
<dbReference type="EMBL" id="CP114203">
    <property type="protein sequence ID" value="WAU09307.1"/>
    <property type="molecule type" value="Genomic_DNA"/>
</dbReference>
<dbReference type="SUPFAM" id="SSF56003">
    <property type="entry name" value="Molybdenum cofactor-binding domain"/>
    <property type="match status" value="1"/>
</dbReference>
<organism evidence="1 2">
    <name type="scientific">Streptomyces nigrescens</name>
    <dbReference type="NCBI Taxonomy" id="1920"/>
    <lineage>
        <taxon>Bacteria</taxon>
        <taxon>Bacillati</taxon>
        <taxon>Actinomycetota</taxon>
        <taxon>Actinomycetes</taxon>
        <taxon>Kitasatosporales</taxon>
        <taxon>Streptomycetaceae</taxon>
        <taxon>Streptomyces</taxon>
    </lineage>
</organism>
<reference evidence="1 2" key="1">
    <citation type="submission" date="2022-12" db="EMBL/GenBank/DDBJ databases">
        <authorList>
            <person name="Ruckert C."/>
            <person name="Busche T."/>
            <person name="Kalinowski J."/>
            <person name="Wittmann C."/>
        </authorList>
    </citation>
    <scope>NUCLEOTIDE SEQUENCE [LARGE SCALE GENOMIC DNA]</scope>
    <source>
        <strain evidence="1 2">DSM 40276</strain>
    </source>
</reference>
<evidence type="ECO:0000313" key="2">
    <source>
        <dbReference type="Proteomes" id="UP001210169"/>
    </source>
</evidence>
<dbReference type="RefSeq" id="WP_274732710.1">
    <property type="nucleotide sequence ID" value="NZ_CP114203.1"/>
</dbReference>
<evidence type="ECO:0000313" key="1">
    <source>
        <dbReference type="EMBL" id="WAU09307.1"/>
    </source>
</evidence>
<protein>
    <submittedName>
        <fullName evidence="1">Uncharacterized protein</fullName>
    </submittedName>
</protein>
<accession>A0ABY7JH53</accession>
<keyword evidence="2" id="KW-1185">Reference proteome</keyword>
<dbReference type="Proteomes" id="UP001210169">
    <property type="component" value="Chromosome"/>
</dbReference>
<sequence length="83" mass="8935">MGIDADTAAIRLRRMPGVFPVGRVLNAKTGPSQLTGGVIWGGPARPLRKRLWSTRDPAAAGMRVRDFPITIEKVLSGLPPMDV</sequence>
<gene>
    <name evidence="1" type="ORF">STRNI_008099</name>
</gene>
<dbReference type="GeneID" id="301337234"/>
<name>A0ABY7JH53_STRNI</name>
<dbReference type="InterPro" id="IPR037165">
    <property type="entry name" value="AldOxase/xan_DH_Mopterin-bd_sf"/>
</dbReference>
<dbReference type="Gene3D" id="3.30.365.10">
    <property type="entry name" value="Aldehyde oxidase/xanthine dehydrogenase, molybdopterin binding domain"/>
    <property type="match status" value="1"/>
</dbReference>